<keyword evidence="2" id="KW-0645">Protease</keyword>
<keyword evidence="5" id="KW-0325">Glycoprotein</keyword>
<comment type="similarity">
    <text evidence="1">Belongs to the peptidase S28 family.</text>
</comment>
<evidence type="ECO:0000256" key="4">
    <source>
        <dbReference type="ARBA" id="ARBA00022801"/>
    </source>
</evidence>
<accession>A0A7S2PT82</accession>
<dbReference type="AlphaFoldDB" id="A0A7S2PT82"/>
<gene>
    <name evidence="6" type="ORF">SMAR0320_LOCUS16592</name>
</gene>
<dbReference type="PANTHER" id="PTHR11010">
    <property type="entry name" value="PROTEASE S28 PRO-X CARBOXYPEPTIDASE-RELATED"/>
    <property type="match status" value="1"/>
</dbReference>
<name>A0A7S2PT82_9STRA</name>
<dbReference type="GO" id="GO:0008239">
    <property type="term" value="F:dipeptidyl-peptidase activity"/>
    <property type="evidence" value="ECO:0007669"/>
    <property type="project" value="TreeGrafter"/>
</dbReference>
<dbReference type="GO" id="GO:0070008">
    <property type="term" value="F:serine-type exopeptidase activity"/>
    <property type="evidence" value="ECO:0007669"/>
    <property type="project" value="InterPro"/>
</dbReference>
<keyword evidence="3" id="KW-0732">Signal</keyword>
<reference evidence="6" key="1">
    <citation type="submission" date="2021-01" db="EMBL/GenBank/DDBJ databases">
        <authorList>
            <person name="Corre E."/>
            <person name="Pelletier E."/>
            <person name="Niang G."/>
            <person name="Scheremetjew M."/>
            <person name="Finn R."/>
            <person name="Kale V."/>
            <person name="Holt S."/>
            <person name="Cochrane G."/>
            <person name="Meng A."/>
            <person name="Brown T."/>
            <person name="Cohen L."/>
        </authorList>
    </citation>
    <scope>NUCLEOTIDE SEQUENCE</scope>
    <source>
        <strain evidence="6">SM1012Den-03</strain>
    </source>
</reference>
<dbReference type="InterPro" id="IPR008758">
    <property type="entry name" value="Peptidase_S28"/>
</dbReference>
<dbReference type="Gene3D" id="3.40.50.1820">
    <property type="entry name" value="alpha/beta hydrolase"/>
    <property type="match status" value="1"/>
</dbReference>
<sequence length="128" mass="14525">MDFEICEKSFGIDAKKVKASIESTLAYYGGWDLIPGDDKSAVLEGQKRLIFVNGDVDPWSELSVNEKRGSSNVQTINVPGASHHFWTHPVKESDDNHVVEARQAIYRHVYDWLGINEDSPRDYDLKTE</sequence>
<organism evidence="6">
    <name type="scientific">Skeletonema marinoi</name>
    <dbReference type="NCBI Taxonomy" id="267567"/>
    <lineage>
        <taxon>Eukaryota</taxon>
        <taxon>Sar</taxon>
        <taxon>Stramenopiles</taxon>
        <taxon>Ochrophyta</taxon>
        <taxon>Bacillariophyta</taxon>
        <taxon>Coscinodiscophyceae</taxon>
        <taxon>Thalassiosirophycidae</taxon>
        <taxon>Thalassiosirales</taxon>
        <taxon>Skeletonemataceae</taxon>
        <taxon>Skeletonema</taxon>
        <taxon>Skeletonema marinoi-dohrnii complex</taxon>
    </lineage>
</organism>
<evidence type="ECO:0000256" key="1">
    <source>
        <dbReference type="ARBA" id="ARBA00011079"/>
    </source>
</evidence>
<evidence type="ECO:0000256" key="3">
    <source>
        <dbReference type="ARBA" id="ARBA00022729"/>
    </source>
</evidence>
<keyword evidence="4" id="KW-0378">Hydrolase</keyword>
<protein>
    <submittedName>
        <fullName evidence="6">Uncharacterized protein</fullName>
    </submittedName>
</protein>
<evidence type="ECO:0000256" key="5">
    <source>
        <dbReference type="ARBA" id="ARBA00023180"/>
    </source>
</evidence>
<dbReference type="PANTHER" id="PTHR11010:SF117">
    <property type="entry name" value="SERINE PROTEASE 16"/>
    <property type="match status" value="1"/>
</dbReference>
<dbReference type="InterPro" id="IPR029058">
    <property type="entry name" value="AB_hydrolase_fold"/>
</dbReference>
<proteinExistence type="inferred from homology"/>
<dbReference type="Pfam" id="PF05577">
    <property type="entry name" value="Peptidase_S28"/>
    <property type="match status" value="1"/>
</dbReference>
<evidence type="ECO:0000256" key="2">
    <source>
        <dbReference type="ARBA" id="ARBA00022670"/>
    </source>
</evidence>
<dbReference type="EMBL" id="HBGZ01023314">
    <property type="protein sequence ID" value="CAD9618252.1"/>
    <property type="molecule type" value="Transcribed_RNA"/>
</dbReference>
<dbReference type="GO" id="GO:0006508">
    <property type="term" value="P:proteolysis"/>
    <property type="evidence" value="ECO:0007669"/>
    <property type="project" value="UniProtKB-KW"/>
</dbReference>
<evidence type="ECO:0000313" key="6">
    <source>
        <dbReference type="EMBL" id="CAD9618252.1"/>
    </source>
</evidence>